<evidence type="ECO:0000313" key="2">
    <source>
        <dbReference type="EMBL" id="KND87757.1"/>
    </source>
</evidence>
<proteinExistence type="predicted"/>
<dbReference type="InterPro" id="IPR027417">
    <property type="entry name" value="P-loop_NTPase"/>
</dbReference>
<comment type="caution">
    <text evidence="2">The sequence shown here is derived from an EMBL/GenBank/DDBJ whole genome shotgun (WGS) entry which is preliminary data.</text>
</comment>
<dbReference type="Proteomes" id="UP000036947">
    <property type="component" value="Unassembled WGS sequence"/>
</dbReference>
<evidence type="ECO:0000313" key="3">
    <source>
        <dbReference type="Proteomes" id="UP000036947"/>
    </source>
</evidence>
<dbReference type="STRING" id="1163406.A0A0L0N0Y4"/>
<keyword evidence="3" id="KW-1185">Reference proteome</keyword>
<dbReference type="OrthoDB" id="1658288at2759"/>
<dbReference type="SUPFAM" id="SSF48452">
    <property type="entry name" value="TPR-like"/>
    <property type="match status" value="2"/>
</dbReference>
<dbReference type="SUPFAM" id="SSF53474">
    <property type="entry name" value="alpha/beta-Hydrolases"/>
    <property type="match status" value="1"/>
</dbReference>
<keyword evidence="1" id="KW-0812">Transmembrane</keyword>
<dbReference type="AlphaFoldDB" id="A0A0L0N0Y4"/>
<dbReference type="SUPFAM" id="SSF52540">
    <property type="entry name" value="P-loop containing nucleoside triphosphate hydrolases"/>
    <property type="match status" value="1"/>
</dbReference>
<dbReference type="EMBL" id="LFRF01000032">
    <property type="protein sequence ID" value="KND87757.1"/>
    <property type="molecule type" value="Genomic_DNA"/>
</dbReference>
<dbReference type="Gene3D" id="3.40.50.1820">
    <property type="entry name" value="alpha/beta hydrolase"/>
    <property type="match status" value="1"/>
</dbReference>
<dbReference type="Gene3D" id="1.25.40.10">
    <property type="entry name" value="Tetratricopeptide repeat domain"/>
    <property type="match status" value="1"/>
</dbReference>
<dbReference type="InterPro" id="IPR053137">
    <property type="entry name" value="NLR-like"/>
</dbReference>
<accession>A0A0L0N0Y4</accession>
<keyword evidence="1" id="KW-1133">Transmembrane helix</keyword>
<evidence type="ECO:0000256" key="1">
    <source>
        <dbReference type="SAM" id="Phobius"/>
    </source>
</evidence>
<dbReference type="Pfam" id="PF13374">
    <property type="entry name" value="TPR_10"/>
    <property type="match status" value="1"/>
</dbReference>
<dbReference type="PANTHER" id="PTHR46082">
    <property type="entry name" value="ATP/GTP-BINDING PROTEIN-RELATED"/>
    <property type="match status" value="1"/>
</dbReference>
<dbReference type="InterPro" id="IPR011990">
    <property type="entry name" value="TPR-like_helical_dom_sf"/>
</dbReference>
<keyword evidence="1" id="KW-0472">Membrane</keyword>
<gene>
    <name evidence="2" type="ORF">TOPH_07634</name>
</gene>
<organism evidence="2 3">
    <name type="scientific">Tolypocladium ophioglossoides (strain CBS 100239)</name>
    <name type="common">Snaketongue truffleclub</name>
    <name type="synonym">Elaphocordyceps ophioglossoides</name>
    <dbReference type="NCBI Taxonomy" id="1163406"/>
    <lineage>
        <taxon>Eukaryota</taxon>
        <taxon>Fungi</taxon>
        <taxon>Dikarya</taxon>
        <taxon>Ascomycota</taxon>
        <taxon>Pezizomycotina</taxon>
        <taxon>Sordariomycetes</taxon>
        <taxon>Hypocreomycetidae</taxon>
        <taxon>Hypocreales</taxon>
        <taxon>Ophiocordycipitaceae</taxon>
        <taxon>Tolypocladium</taxon>
    </lineage>
</organism>
<protein>
    <submittedName>
        <fullName evidence="2">Kinesin light chain 4</fullName>
    </submittedName>
</protein>
<dbReference type="Gene3D" id="3.40.50.300">
    <property type="entry name" value="P-loop containing nucleotide triphosphate hydrolases"/>
    <property type="match status" value="1"/>
</dbReference>
<dbReference type="PANTHER" id="PTHR46082:SF11">
    <property type="entry name" value="AAA+ ATPASE DOMAIN-CONTAINING PROTEIN-RELATED"/>
    <property type="match status" value="1"/>
</dbReference>
<dbReference type="InterPro" id="IPR029058">
    <property type="entry name" value="AB_hydrolase_fold"/>
</dbReference>
<dbReference type="Pfam" id="PF13424">
    <property type="entry name" value="TPR_12"/>
    <property type="match status" value="2"/>
</dbReference>
<reference evidence="2 3" key="1">
    <citation type="journal article" date="2015" name="BMC Genomics">
        <title>The genome of the truffle-parasite Tolypocladium ophioglossoides and the evolution of antifungal peptaibiotics.</title>
        <authorList>
            <person name="Quandt C.A."/>
            <person name="Bushley K.E."/>
            <person name="Spatafora J.W."/>
        </authorList>
    </citation>
    <scope>NUCLEOTIDE SEQUENCE [LARGE SCALE GENOMIC DNA]</scope>
    <source>
        <strain evidence="2 3">CBS 100239</strain>
    </source>
</reference>
<feature type="non-terminal residue" evidence="2">
    <location>
        <position position="904"/>
    </location>
</feature>
<name>A0A0L0N0Y4_TOLOC</name>
<sequence>MDLPGAGQLCFLAFITILTIVAYVWRPGRAAPPPKEGKTFRVRGVPLEWDKTRVLSFLADQDSVAGPCIWSLASEVNGGDGTATVSFESTPPPLRKTLTGNSWQLPLPEETSRPRQLTLDDGFLGLTTLYAPPPEDHKIDVIAISGLGSHAFGSFKQKDGEHMWLRDSLPHDLTYDGRHMARVLIYGYESGVAQSKSIQTLEDLATSLHPHLLALAEPTVRPIIFIAHSLGGLIVKQISTILSGSKKDDDRRLLRAIYGIAFFGVPHDGMDISSLIPMVEDGPNRFLIESIGNVNSQILSIQQRDFHTALGREYDSEVDRNGSWAMDGPKTILVTKSSATHCRSWENGPEHICAINRPHSNLVKFGLNDEEYDKVLQRLKGLAQRSLTARKRIRDSGVKLVLVPYLENRDFVGRSGVLEDIKQQLGYGHRQSVVKPRSRVALYGLGGVGKTQIALTYVYWLHDTCWDVSVFWFHASTVERFRQGFLSIAQECDIPGYDEPGADVLSLVKAWLGRKERGRWLMVIDNADDTELFFEPSPSSASEGRLSRYIPECAHGSVLVTTRNKQTGSRFIQGKLPIEIGKMEEGEAGQLAIPQEFILDYCERRRKQHNDPDPDTSVDTQLTRALGSLKAFSFITKGTDQTLDMHRLVQLVTRKWLVNKERMSDFAELALEVVSHKYPFGRYESRDGEIARASLLQSMAGYFYYQGRWEEAEKLFGQVVETRKEKLGVGHPSTPISMAYLASTYRHQGQWEEAEKLEVQVIEIHKEKLGVDHPDMLMSMGNLALIYRKQGRLEEAEKLEVQVTKMSKEKLGADHRLTLISMGNLASTYIEQGRNQGQWEQAEKFGVQVMEIRKAKLGADHPDTLRSMHNLAHTWRHIGKTSEASELMRACVRHTLLKLGLDHP</sequence>
<feature type="transmembrane region" description="Helical" evidence="1">
    <location>
        <begin position="6"/>
        <end position="25"/>
    </location>
</feature>